<reference evidence="2 3" key="1">
    <citation type="submission" date="2017-12" db="EMBL/GenBank/DDBJ databases">
        <authorList>
            <person name="Paulsen S."/>
            <person name="Gram L.K."/>
        </authorList>
    </citation>
    <scope>NUCLEOTIDE SEQUENCE [LARGE SCALE GENOMIC DNA]</scope>
    <source>
        <strain evidence="2 3">S2897</strain>
    </source>
</reference>
<dbReference type="AlphaFoldDB" id="A0A5S3Y6X7"/>
<name>A0A5S3Y6X7_9GAMM</name>
<evidence type="ECO:0000259" key="1">
    <source>
        <dbReference type="Pfam" id="PF00668"/>
    </source>
</evidence>
<accession>A0A5S3Y6X7</accession>
<dbReference type="RefSeq" id="WP_138549472.1">
    <property type="nucleotide sequence ID" value="NZ_PNCG01001007.1"/>
</dbReference>
<reference evidence="3" key="2">
    <citation type="submission" date="2019-06" db="EMBL/GenBank/DDBJ databases">
        <title>Co-occurence of chitin degradation, pigmentation and bioactivity in marine Pseudoalteromonas.</title>
        <authorList>
            <person name="Sonnenschein E.C."/>
            <person name="Bech P.K."/>
        </authorList>
    </citation>
    <scope>NUCLEOTIDE SEQUENCE [LARGE SCALE GENOMIC DNA]</scope>
    <source>
        <strain evidence="3">S2897</strain>
    </source>
</reference>
<proteinExistence type="predicted"/>
<dbReference type="GO" id="GO:0003824">
    <property type="term" value="F:catalytic activity"/>
    <property type="evidence" value="ECO:0007669"/>
    <property type="project" value="InterPro"/>
</dbReference>
<dbReference type="EMBL" id="PNCG01001007">
    <property type="protein sequence ID" value="TMP68141.1"/>
    <property type="molecule type" value="Genomic_DNA"/>
</dbReference>
<dbReference type="InterPro" id="IPR001242">
    <property type="entry name" value="Condensation_dom"/>
</dbReference>
<protein>
    <recommendedName>
        <fullName evidence="1">Condensation domain-containing protein</fullName>
    </recommendedName>
</protein>
<organism evidence="2 3">
    <name type="scientific">Pseudoalteromonas ruthenica</name>
    <dbReference type="NCBI Taxonomy" id="151081"/>
    <lineage>
        <taxon>Bacteria</taxon>
        <taxon>Pseudomonadati</taxon>
        <taxon>Pseudomonadota</taxon>
        <taxon>Gammaproteobacteria</taxon>
        <taxon>Alteromonadales</taxon>
        <taxon>Pseudoalteromonadaceae</taxon>
        <taxon>Pseudoalteromonas</taxon>
    </lineage>
</organism>
<dbReference type="Gene3D" id="3.30.559.30">
    <property type="entry name" value="Nonribosomal peptide synthetase, condensation domain"/>
    <property type="match status" value="1"/>
</dbReference>
<feature type="non-terminal residue" evidence="2">
    <location>
        <position position="111"/>
    </location>
</feature>
<gene>
    <name evidence="2" type="ORF">CWC05_23540</name>
</gene>
<evidence type="ECO:0000313" key="2">
    <source>
        <dbReference type="EMBL" id="TMP68141.1"/>
    </source>
</evidence>
<feature type="domain" description="Condensation" evidence="1">
    <location>
        <begin position="12"/>
        <end position="110"/>
    </location>
</feature>
<dbReference type="SUPFAM" id="SSF52777">
    <property type="entry name" value="CoA-dependent acyltransferases"/>
    <property type="match status" value="1"/>
</dbReference>
<dbReference type="Proteomes" id="UP000305874">
    <property type="component" value="Unassembled WGS sequence"/>
</dbReference>
<sequence length="111" mass="12180">DSDVEVISGKDTDYASFSIAPEQALALRKLTNELEESLKTILFTAHIKALTIATGYNQVVTGISFHGRPETLDSEKILGLFVNMLPFAMDVKSSSWRDLVGSVQSMSKDIE</sequence>
<dbReference type="Pfam" id="PF00668">
    <property type="entry name" value="Condensation"/>
    <property type="match status" value="1"/>
</dbReference>
<feature type="non-terminal residue" evidence="2">
    <location>
        <position position="1"/>
    </location>
</feature>
<comment type="caution">
    <text evidence="2">The sequence shown here is derived from an EMBL/GenBank/DDBJ whole genome shotgun (WGS) entry which is preliminary data.</text>
</comment>
<evidence type="ECO:0000313" key="3">
    <source>
        <dbReference type="Proteomes" id="UP000305874"/>
    </source>
</evidence>